<reference evidence="1 2" key="1">
    <citation type="journal article" date="2013" name="Nat. Commun.">
        <title>The evolution and pathogenic mechanisms of the rice sheath blight pathogen.</title>
        <authorList>
            <person name="Zheng A."/>
            <person name="Lin R."/>
            <person name="Xu L."/>
            <person name="Qin P."/>
            <person name="Tang C."/>
            <person name="Ai P."/>
            <person name="Zhang D."/>
            <person name="Liu Y."/>
            <person name="Sun Z."/>
            <person name="Feng H."/>
            <person name="Wang Y."/>
            <person name="Chen Y."/>
            <person name="Liang X."/>
            <person name="Fu R."/>
            <person name="Li Q."/>
            <person name="Zhang J."/>
            <person name="Yu X."/>
            <person name="Xie Z."/>
            <person name="Ding L."/>
            <person name="Guan P."/>
            <person name="Tang J."/>
            <person name="Liang Y."/>
            <person name="Wang S."/>
            <person name="Deng Q."/>
            <person name="Li S."/>
            <person name="Zhu J."/>
            <person name="Wang L."/>
            <person name="Liu H."/>
            <person name="Li P."/>
        </authorList>
    </citation>
    <scope>NUCLEOTIDE SEQUENCE [LARGE SCALE GENOMIC DNA]</scope>
    <source>
        <strain evidence="2">AG-1 IA</strain>
    </source>
</reference>
<dbReference type="Proteomes" id="UP000011668">
    <property type="component" value="Unassembled WGS sequence"/>
</dbReference>
<evidence type="ECO:0000313" key="1">
    <source>
        <dbReference type="EMBL" id="ELU39192.1"/>
    </source>
</evidence>
<keyword evidence="2" id="KW-1185">Reference proteome</keyword>
<accession>L8WQY0</accession>
<dbReference type="HOGENOM" id="CLU_066708_0_0_1"/>
<dbReference type="Gene3D" id="1.20.120.520">
    <property type="entry name" value="nmb1532 protein domain like"/>
    <property type="match status" value="1"/>
</dbReference>
<dbReference type="PANTHER" id="PTHR38048">
    <property type="entry name" value="EXPRESSED PROTEIN"/>
    <property type="match status" value="1"/>
</dbReference>
<sequence>MERTLIICACPLLEPERFSAITTYTFGDHDRGCSPLRTQQWSYFSPSRHFAFIQAMVEYPYPLIPTPPGDWKNNIYDLNAIRMAGIHNIFIRAFNSVFYHAPNVEPEDVPGFMSLHEHHTTEEATAFPAFSISEAKLGKGTMDGNITQHAEFMPKFNEWSGLCKSIVAKETTYNAAEFLNPLRASMDTLHPHFVDEIATLESSVLKKHFSEAELRELEKRIAAKVYDQSSIWNAPLIVVNTDLDFNSWFPPAIIKVPAPAMFVLRHVVMNFMGDMWKYGQCDKYMRLKDELTNDLQLRVLETNLCNSALWVAENLFSDDRARTVGLSARLSYLAYVEVQNWPFRSLKSDIADSVLP</sequence>
<dbReference type="InterPro" id="IPR053206">
    <property type="entry name" value="Dimeric_xanthone_biosynth"/>
</dbReference>
<name>L8WQY0_THACA</name>
<organism evidence="1 2">
    <name type="scientific">Thanatephorus cucumeris (strain AG1-IA)</name>
    <name type="common">Rice sheath blight fungus</name>
    <name type="synonym">Rhizoctonia solani</name>
    <dbReference type="NCBI Taxonomy" id="983506"/>
    <lineage>
        <taxon>Eukaryota</taxon>
        <taxon>Fungi</taxon>
        <taxon>Dikarya</taxon>
        <taxon>Basidiomycota</taxon>
        <taxon>Agaricomycotina</taxon>
        <taxon>Agaricomycetes</taxon>
        <taxon>Cantharellales</taxon>
        <taxon>Ceratobasidiaceae</taxon>
        <taxon>Rhizoctonia</taxon>
        <taxon>Rhizoctonia solani AG-1</taxon>
    </lineage>
</organism>
<dbReference type="AlphaFoldDB" id="L8WQY0"/>
<comment type="caution">
    <text evidence="1">The sequence shown here is derived from an EMBL/GenBank/DDBJ whole genome shotgun (WGS) entry which is preliminary data.</text>
</comment>
<evidence type="ECO:0000313" key="2">
    <source>
        <dbReference type="Proteomes" id="UP000011668"/>
    </source>
</evidence>
<dbReference type="OrthoDB" id="58416at2759"/>
<protein>
    <submittedName>
        <fullName evidence="1">Uncharacterized protein</fullName>
    </submittedName>
</protein>
<dbReference type="EMBL" id="AFRT01001891">
    <property type="protein sequence ID" value="ELU39192.1"/>
    <property type="molecule type" value="Genomic_DNA"/>
</dbReference>
<gene>
    <name evidence="1" type="ORF">AG1IA_06772</name>
</gene>
<proteinExistence type="predicted"/>
<dbReference type="STRING" id="983506.L8WQY0"/>
<dbReference type="PANTHER" id="PTHR38048:SF2">
    <property type="entry name" value="HEMERYTHRIN-LIKE DOMAIN-CONTAINING PROTEIN"/>
    <property type="match status" value="1"/>
</dbReference>